<dbReference type="RefSeq" id="WP_112897684.1">
    <property type="nucleotide sequence ID" value="NZ_CP030750.1"/>
</dbReference>
<dbReference type="GO" id="GO:0050918">
    <property type="term" value="P:positive chemotaxis"/>
    <property type="evidence" value="ECO:0007669"/>
    <property type="project" value="TreeGrafter"/>
</dbReference>
<dbReference type="Proteomes" id="UP000251617">
    <property type="component" value="Chromosome"/>
</dbReference>
<comment type="similarity">
    <text evidence="1">Belongs to the FliN/MopA/SpaO family.</text>
</comment>
<dbReference type="GO" id="GO:0009425">
    <property type="term" value="C:bacterial-type flagellum basal body"/>
    <property type="evidence" value="ECO:0007669"/>
    <property type="project" value="InterPro"/>
</dbReference>
<dbReference type="InterPro" id="IPR001172">
    <property type="entry name" value="FliN_T3SS_HrcQb"/>
</dbReference>
<dbReference type="SUPFAM" id="SSF101801">
    <property type="entry name" value="Surface presentation of antigens (SPOA)"/>
    <property type="match status" value="2"/>
</dbReference>
<dbReference type="GO" id="GO:0003774">
    <property type="term" value="F:cytoskeletal motor activity"/>
    <property type="evidence" value="ECO:0007669"/>
    <property type="project" value="InterPro"/>
</dbReference>
<dbReference type="Pfam" id="PF01052">
    <property type="entry name" value="FliMN_C"/>
    <property type="match status" value="1"/>
</dbReference>
<evidence type="ECO:0000256" key="1">
    <source>
        <dbReference type="ARBA" id="ARBA00009226"/>
    </source>
</evidence>
<dbReference type="InterPro" id="IPR001543">
    <property type="entry name" value="FliN-like_C"/>
</dbReference>
<dbReference type="PRINTS" id="PR00956">
    <property type="entry name" value="FLGMOTORFLIN"/>
</dbReference>
<dbReference type="PANTHER" id="PTHR30034:SF6">
    <property type="entry name" value="YOP PROTEINS TRANSLOCATION PROTEIN Q"/>
    <property type="match status" value="1"/>
</dbReference>
<evidence type="ECO:0000259" key="2">
    <source>
        <dbReference type="Pfam" id="PF01052"/>
    </source>
</evidence>
<organism evidence="3 4">
    <name type="scientific">Pseudomonas putida</name>
    <name type="common">Arthrobacter siderocapsulatus</name>
    <dbReference type="NCBI Taxonomy" id="303"/>
    <lineage>
        <taxon>Bacteria</taxon>
        <taxon>Pseudomonadati</taxon>
        <taxon>Pseudomonadota</taxon>
        <taxon>Gammaproteobacteria</taxon>
        <taxon>Pseudomonadales</taxon>
        <taxon>Pseudomonadaceae</taxon>
        <taxon>Pseudomonas</taxon>
    </lineage>
</organism>
<dbReference type="PANTHER" id="PTHR30034">
    <property type="entry name" value="FLAGELLAR MOTOR SWITCH PROTEIN FLIM"/>
    <property type="match status" value="1"/>
</dbReference>
<gene>
    <name evidence="3" type="ORF">C1S65_07420</name>
</gene>
<name>A0AAD0L6Y2_PSEPU</name>
<evidence type="ECO:0000313" key="4">
    <source>
        <dbReference type="Proteomes" id="UP000251617"/>
    </source>
</evidence>
<protein>
    <submittedName>
        <fullName evidence="3">YscQ/HrcQ family type III secretion apparatus protein</fullName>
    </submittedName>
</protein>
<dbReference type="AlphaFoldDB" id="A0AAD0L6Y2"/>
<dbReference type="GO" id="GO:0071978">
    <property type="term" value="P:bacterial-type flagellum-dependent swarming motility"/>
    <property type="evidence" value="ECO:0007669"/>
    <property type="project" value="TreeGrafter"/>
</dbReference>
<evidence type="ECO:0000313" key="3">
    <source>
        <dbReference type="EMBL" id="AXA23955.1"/>
    </source>
</evidence>
<proteinExistence type="inferred from homology"/>
<dbReference type="EMBL" id="CP030750">
    <property type="protein sequence ID" value="AXA23955.1"/>
    <property type="molecule type" value="Genomic_DNA"/>
</dbReference>
<reference evidence="3 4" key="1">
    <citation type="submission" date="2018-06" db="EMBL/GenBank/DDBJ databases">
        <title>The genome of Pseudomonas putida NX-1, a lignin degrader.</title>
        <authorList>
            <person name="Xu Z."/>
        </authorList>
    </citation>
    <scope>NUCLEOTIDE SEQUENCE [LARGE SCALE GENOMIC DNA]</scope>
    <source>
        <strain evidence="3 4">NX-1</strain>
    </source>
</reference>
<accession>A0AAD0L6Y2</accession>
<feature type="domain" description="Flagellar motor switch protein FliN-like C-terminal" evidence="2">
    <location>
        <begin position="271"/>
        <end position="338"/>
    </location>
</feature>
<dbReference type="InterPro" id="IPR036429">
    <property type="entry name" value="SpoA-like_sf"/>
</dbReference>
<dbReference type="Gene3D" id="2.30.330.10">
    <property type="entry name" value="SpoA-like"/>
    <property type="match status" value="2"/>
</dbReference>
<sequence length="342" mass="37077">MTLQTTEVPADALAFEHSLERLDPQWQALHQRLHQPRQPWQGQLGGAPLSVAWASSGAAMDEHQLELWLSLGDSPVQLRVPARALDLLGLPEGLALPSLPAALLLEQALLTLIAPLEHLFAQPIHVLDRALTQCVELAPLSLVLEVRLGDSALAVHLRCDAATWAEIAVLLEQHAAPMPHDLGGLALTLGVDGGEAWLSLAELRSLLPGDVVMLDPWPDDHLRLHLDDQWQARVQRDGQRLQLIEPPITALALKERHMSEQGTGPSPDSSLDELQLKLVCQVGSVELSLAQLRELGVGSVLELVPRMHEGVDLMINGRRVGQGQLVKIGDGLGVRLLSFAAS</sequence>